<dbReference type="GO" id="GO:0008017">
    <property type="term" value="F:microtubule binding"/>
    <property type="evidence" value="ECO:0007669"/>
    <property type="project" value="InterPro"/>
</dbReference>
<evidence type="ECO:0000259" key="11">
    <source>
        <dbReference type="PROSITE" id="PS50067"/>
    </source>
</evidence>
<dbReference type="SUPFAM" id="SSF52540">
    <property type="entry name" value="P-loop containing nucleoside triphosphate hydrolases"/>
    <property type="match status" value="1"/>
</dbReference>
<evidence type="ECO:0000256" key="3">
    <source>
        <dbReference type="ARBA" id="ARBA00022553"/>
    </source>
</evidence>
<evidence type="ECO:0000256" key="4">
    <source>
        <dbReference type="ARBA" id="ARBA00022741"/>
    </source>
</evidence>
<dbReference type="InterPro" id="IPR047149">
    <property type="entry name" value="KIF11-like"/>
</dbReference>
<dbReference type="SMART" id="SM00129">
    <property type="entry name" value="KISc"/>
    <property type="match status" value="1"/>
</dbReference>
<comment type="similarity">
    <text evidence="9">Belongs to the TRAFAC class myosin-kinesin ATPase superfamily. Kinesin family.</text>
</comment>
<evidence type="ECO:0000256" key="2">
    <source>
        <dbReference type="ARBA" id="ARBA00022490"/>
    </source>
</evidence>
<evidence type="ECO:0000256" key="9">
    <source>
        <dbReference type="PROSITE-ProRule" id="PRU00283"/>
    </source>
</evidence>
<dbReference type="GO" id="GO:0007018">
    <property type="term" value="P:microtubule-based movement"/>
    <property type="evidence" value="ECO:0007669"/>
    <property type="project" value="InterPro"/>
</dbReference>
<dbReference type="PRINTS" id="PR00380">
    <property type="entry name" value="KINESINHEAVY"/>
</dbReference>
<dbReference type="VEuPathDB" id="VectorBase:LOC119172038"/>
<evidence type="ECO:0000256" key="6">
    <source>
        <dbReference type="ARBA" id="ARBA00023054"/>
    </source>
</evidence>
<reference evidence="12" key="1">
    <citation type="submission" date="2019-09" db="EMBL/GenBank/DDBJ databases">
        <title>Organ-specific transcriptomic study of the physiology of the cattle tick, Rhipicephalus microplus.</title>
        <authorList>
            <person name="Tirloni L."/>
            <person name="Braz G."/>
            <person name="Gandara A.C.P."/>
            <person name="Sabadin G.A."/>
            <person name="da Silva R.M."/>
            <person name="Guizzo M.G."/>
            <person name="Machado J.A."/>
            <person name="Costa E.P."/>
            <person name="Gomes H.F."/>
            <person name="Moraes J."/>
            <person name="Mota M.B.S."/>
            <person name="Mesquita R.D."/>
            <person name="Alvarenga P.H."/>
            <person name="Alves F."/>
            <person name="Seixas A."/>
            <person name="da Fonseca R.N."/>
            <person name="Fogaca A."/>
            <person name="Logullo C."/>
            <person name="Tanaka A."/>
            <person name="Daffre S."/>
            <person name="Termignoni C."/>
            <person name="Vaz I.S.Jr."/>
            <person name="Oliveira P.L."/>
            <person name="Ribeiro J.M."/>
        </authorList>
    </citation>
    <scope>NUCLEOTIDE SEQUENCE</scope>
    <source>
        <strain evidence="12">Porto Alegre</strain>
    </source>
</reference>
<keyword evidence="8" id="KW-0206">Cytoskeleton</keyword>
<dbReference type="InterPro" id="IPR036961">
    <property type="entry name" value="Kinesin_motor_dom_sf"/>
</dbReference>
<protein>
    <submittedName>
        <fullName evidence="12">Putative kinesin-like protein</fullName>
    </submittedName>
</protein>
<keyword evidence="2" id="KW-0963">Cytoplasm</keyword>
<organism evidence="12">
    <name type="scientific">Rhipicephalus microplus</name>
    <name type="common">Cattle tick</name>
    <name type="synonym">Boophilus microplus</name>
    <dbReference type="NCBI Taxonomy" id="6941"/>
    <lineage>
        <taxon>Eukaryota</taxon>
        <taxon>Metazoa</taxon>
        <taxon>Ecdysozoa</taxon>
        <taxon>Arthropoda</taxon>
        <taxon>Chelicerata</taxon>
        <taxon>Arachnida</taxon>
        <taxon>Acari</taxon>
        <taxon>Parasitiformes</taxon>
        <taxon>Ixodida</taxon>
        <taxon>Ixodoidea</taxon>
        <taxon>Ixodidae</taxon>
        <taxon>Rhipicephalinae</taxon>
        <taxon>Rhipicephalus</taxon>
        <taxon>Boophilus</taxon>
    </lineage>
</organism>
<evidence type="ECO:0000256" key="8">
    <source>
        <dbReference type="ARBA" id="ARBA00023212"/>
    </source>
</evidence>
<dbReference type="GO" id="GO:0005524">
    <property type="term" value="F:ATP binding"/>
    <property type="evidence" value="ECO:0007669"/>
    <property type="project" value="UniProtKB-UniRule"/>
</dbReference>
<feature type="domain" description="Kinesin motor" evidence="11">
    <location>
        <begin position="39"/>
        <end position="418"/>
    </location>
</feature>
<dbReference type="InterPro" id="IPR001752">
    <property type="entry name" value="Kinesin_motor_dom"/>
</dbReference>
<dbReference type="GO" id="GO:0005634">
    <property type="term" value="C:nucleus"/>
    <property type="evidence" value="ECO:0007669"/>
    <property type="project" value="TreeGrafter"/>
</dbReference>
<evidence type="ECO:0000256" key="1">
    <source>
        <dbReference type="ARBA" id="ARBA00004186"/>
    </source>
</evidence>
<dbReference type="OrthoDB" id="6436009at2759"/>
<keyword evidence="7 9" id="KW-0505">Motor protein</keyword>
<evidence type="ECO:0000256" key="7">
    <source>
        <dbReference type="ARBA" id="ARBA00023175"/>
    </source>
</evidence>
<keyword evidence="3" id="KW-0597">Phosphoprotein</keyword>
<dbReference type="Gene3D" id="3.40.850.10">
    <property type="entry name" value="Kinesin motor domain"/>
    <property type="match status" value="1"/>
</dbReference>
<dbReference type="PANTHER" id="PTHR47970">
    <property type="entry name" value="KINESIN-LIKE PROTEIN KIF11"/>
    <property type="match status" value="1"/>
</dbReference>
<proteinExistence type="inferred from homology"/>
<evidence type="ECO:0000256" key="5">
    <source>
        <dbReference type="ARBA" id="ARBA00022840"/>
    </source>
</evidence>
<dbReference type="PANTHER" id="PTHR47970:SF29">
    <property type="entry name" value="KINESIN FAMILY MEMBER 20B"/>
    <property type="match status" value="1"/>
</dbReference>
<dbReference type="GO" id="GO:0090307">
    <property type="term" value="P:mitotic spindle assembly"/>
    <property type="evidence" value="ECO:0007669"/>
    <property type="project" value="TreeGrafter"/>
</dbReference>
<dbReference type="GO" id="GO:0005876">
    <property type="term" value="C:spindle microtubule"/>
    <property type="evidence" value="ECO:0007669"/>
    <property type="project" value="TreeGrafter"/>
</dbReference>
<accession>A0A6M2D6H9</accession>
<dbReference type="PROSITE" id="PS50067">
    <property type="entry name" value="KINESIN_MOTOR_2"/>
    <property type="match status" value="1"/>
</dbReference>
<keyword evidence="4 9" id="KW-0547">Nucleotide-binding</keyword>
<keyword evidence="6" id="KW-0175">Coiled coil</keyword>
<comment type="subcellular location">
    <subcellularLocation>
        <location evidence="1">Cytoplasm</location>
        <location evidence="1">Cytoskeleton</location>
        <location evidence="1">Spindle</location>
    </subcellularLocation>
</comment>
<dbReference type="Pfam" id="PF00225">
    <property type="entry name" value="Kinesin"/>
    <property type="match status" value="1"/>
</dbReference>
<dbReference type="InterPro" id="IPR027417">
    <property type="entry name" value="P-loop_NTPase"/>
</dbReference>
<dbReference type="EMBL" id="GHWJ01008848">
    <property type="protein sequence ID" value="NOV41585.1"/>
    <property type="molecule type" value="Transcribed_RNA"/>
</dbReference>
<feature type="binding site" evidence="9">
    <location>
        <begin position="122"/>
        <end position="129"/>
    </location>
    <ligand>
        <name>ATP</name>
        <dbReference type="ChEBI" id="CHEBI:30616"/>
    </ligand>
</feature>
<dbReference type="GO" id="GO:0072686">
    <property type="term" value="C:mitotic spindle"/>
    <property type="evidence" value="ECO:0007669"/>
    <property type="project" value="TreeGrafter"/>
</dbReference>
<keyword evidence="5 9" id="KW-0067">ATP-binding</keyword>
<dbReference type="GO" id="GO:0051231">
    <property type="term" value="P:spindle elongation"/>
    <property type="evidence" value="ECO:0007669"/>
    <property type="project" value="TreeGrafter"/>
</dbReference>
<name>A0A6M2D6H9_RHIMP</name>
<sequence length="418" mass="46171">MDAQASSSKDSEESAQSDELPSIETVCKELDDKFLASSALKVFLRIRPRVGGRTFTNPAFQPCDDKTVESTAATLEHQHQKRFCFTKVFPEGSSQQELFEEAVRNPVDAFIDGSNVLLFAYGPTAGGKTYTMQGTPANPGVVPRTLDRLFKALGPQVCKGAPARPECFNDVALLSTEEEASALLLKNKLLGEKGARGAEDFNTFNLPASDSDGPLTLSRDSNYSYGGRVQVLIWLSFYEIYNEGIYDLLLPSLEAATKKKRGQRRPTLKLGEDRAKRSFVRGVIEVPVHSADEAHRLLCLACKNQSIAETQLNHSSSRSHCIFTVRIVNYNVDSRDGRKSWHVNTLMLCDLAGSERASKSGTDGQRLREAGRINTSLLVLSRCLEGLRNNQDAPKKAPVPFRESKLTKVQSYYYGFTG</sequence>
<dbReference type="AlphaFoldDB" id="A0A6M2D6H9"/>
<evidence type="ECO:0000256" key="10">
    <source>
        <dbReference type="SAM" id="MobiDB-lite"/>
    </source>
</evidence>
<evidence type="ECO:0000313" key="12">
    <source>
        <dbReference type="EMBL" id="NOV41585.1"/>
    </source>
</evidence>
<dbReference type="GO" id="GO:0008574">
    <property type="term" value="F:plus-end-directed microtubule motor activity"/>
    <property type="evidence" value="ECO:0007669"/>
    <property type="project" value="TreeGrafter"/>
</dbReference>
<feature type="region of interest" description="Disordered" evidence="10">
    <location>
        <begin position="1"/>
        <end position="22"/>
    </location>
</feature>